<dbReference type="InParanoid" id="A0A078AL58"/>
<dbReference type="Gene3D" id="1.10.510.10">
    <property type="entry name" value="Transferase(Phosphotransferase) domain 1"/>
    <property type="match status" value="1"/>
</dbReference>
<feature type="compositionally biased region" description="Polar residues" evidence="5">
    <location>
        <begin position="1330"/>
        <end position="1339"/>
    </location>
</feature>
<feature type="region of interest" description="Disordered" evidence="5">
    <location>
        <begin position="1330"/>
        <end position="1353"/>
    </location>
</feature>
<dbReference type="EMBL" id="CCKQ01011371">
    <property type="protein sequence ID" value="CDW82924.1"/>
    <property type="molecule type" value="Genomic_DNA"/>
</dbReference>
<feature type="domain" description="UBA" evidence="7">
    <location>
        <begin position="2060"/>
        <end position="2100"/>
    </location>
</feature>
<keyword evidence="4" id="KW-0175">Coiled coil</keyword>
<evidence type="ECO:0000313" key="9">
    <source>
        <dbReference type="Proteomes" id="UP000039865"/>
    </source>
</evidence>
<dbReference type="PROSITE" id="PS50011">
    <property type="entry name" value="PROTEIN_KINASE_DOM"/>
    <property type="match status" value="1"/>
</dbReference>
<feature type="compositionally biased region" description="Low complexity" evidence="5">
    <location>
        <begin position="78"/>
        <end position="90"/>
    </location>
</feature>
<feature type="compositionally biased region" description="Polar residues" evidence="5">
    <location>
        <begin position="404"/>
        <end position="430"/>
    </location>
</feature>
<evidence type="ECO:0000259" key="6">
    <source>
        <dbReference type="PROSITE" id="PS50011"/>
    </source>
</evidence>
<feature type="compositionally biased region" description="Polar residues" evidence="5">
    <location>
        <begin position="36"/>
        <end position="51"/>
    </location>
</feature>
<keyword evidence="1 3" id="KW-0547">Nucleotide-binding</keyword>
<dbReference type="OrthoDB" id="193931at2759"/>
<gene>
    <name evidence="8" type="primary">Contig1734.g1882</name>
    <name evidence="8" type="ORF">STYLEM_11961</name>
</gene>
<dbReference type="PROSITE" id="PS00108">
    <property type="entry name" value="PROTEIN_KINASE_ST"/>
    <property type="match status" value="1"/>
</dbReference>
<evidence type="ECO:0000256" key="3">
    <source>
        <dbReference type="PROSITE-ProRule" id="PRU10141"/>
    </source>
</evidence>
<protein>
    <submittedName>
        <fullName evidence="8">Snf1-related protein kinase</fullName>
    </submittedName>
</protein>
<reference evidence="8 9" key="1">
    <citation type="submission" date="2014-06" db="EMBL/GenBank/DDBJ databases">
        <authorList>
            <person name="Swart Estienne"/>
        </authorList>
    </citation>
    <scope>NUCLEOTIDE SEQUENCE [LARGE SCALE GENOMIC DNA]</scope>
    <source>
        <strain evidence="8 9">130c</strain>
    </source>
</reference>
<dbReference type="PROSITE" id="PS00107">
    <property type="entry name" value="PROTEIN_KINASE_ATP"/>
    <property type="match status" value="1"/>
</dbReference>
<feature type="compositionally biased region" description="Polar residues" evidence="5">
    <location>
        <begin position="68"/>
        <end position="77"/>
    </location>
</feature>
<evidence type="ECO:0000256" key="2">
    <source>
        <dbReference type="ARBA" id="ARBA00022840"/>
    </source>
</evidence>
<dbReference type="SMART" id="SM00220">
    <property type="entry name" value="S_TKc"/>
    <property type="match status" value="1"/>
</dbReference>
<dbReference type="InterPro" id="IPR011009">
    <property type="entry name" value="Kinase-like_dom_sf"/>
</dbReference>
<dbReference type="GO" id="GO:0035556">
    <property type="term" value="P:intracellular signal transduction"/>
    <property type="evidence" value="ECO:0007669"/>
    <property type="project" value="TreeGrafter"/>
</dbReference>
<dbReference type="InterPro" id="IPR000719">
    <property type="entry name" value="Prot_kinase_dom"/>
</dbReference>
<dbReference type="GO" id="GO:0004674">
    <property type="term" value="F:protein serine/threonine kinase activity"/>
    <property type="evidence" value="ECO:0007669"/>
    <property type="project" value="TreeGrafter"/>
</dbReference>
<dbReference type="PANTHER" id="PTHR24346:SF30">
    <property type="entry name" value="MATERNAL EMBRYONIC LEUCINE ZIPPER KINASE"/>
    <property type="match status" value="1"/>
</dbReference>
<dbReference type="InterPro" id="IPR008271">
    <property type="entry name" value="Ser/Thr_kinase_AS"/>
</dbReference>
<evidence type="ECO:0000259" key="7">
    <source>
        <dbReference type="PROSITE" id="PS50030"/>
    </source>
</evidence>
<accession>A0A078AL58</accession>
<dbReference type="SUPFAM" id="SSF56112">
    <property type="entry name" value="Protein kinase-like (PK-like)"/>
    <property type="match status" value="1"/>
</dbReference>
<dbReference type="GO" id="GO:0005524">
    <property type="term" value="F:ATP binding"/>
    <property type="evidence" value="ECO:0007669"/>
    <property type="project" value="UniProtKB-UniRule"/>
</dbReference>
<feature type="region of interest" description="Disordered" evidence="5">
    <location>
        <begin position="392"/>
        <end position="430"/>
    </location>
</feature>
<dbReference type="CDD" id="cd14003">
    <property type="entry name" value="STKc_AMPK-like"/>
    <property type="match status" value="1"/>
</dbReference>
<feature type="region of interest" description="Disordered" evidence="5">
    <location>
        <begin position="1"/>
        <end position="51"/>
    </location>
</feature>
<sequence>MREAFNNNSNTQQQQQVNKQKLQKLQPHQQNQLSQRSTQAAHQKTNSVGSKVMSMNNYKVMGMDEQQHQQYHAQATLNSQQSNSNNQFQQQMDQKHYGQQHQHEALFNQQILSSQNPSSAVQHGFIQGAKTHKKSNSLMNSKIAQMLLKNTPSTGNHINEQQHQQIINNQKSQKSQQPIHQQIQQHNPLLQQKQLNSNTLYQQQQQYFYQAQLMTAAQQNQQQHQQQQHQQQIANQNGLIDFKHLNKNASNNLTNSLIGGPAVSHQSSFSNQGIEIGSGQLSVDFQQQPHLLEENMSEELFTRNLNALKQIQQISKHQSLTKQQQKAIHQQQAQLQQQLNLDAYIQQNLMTLQEQKQINQQLKKQITTKDNQVAVKGNSAQKNVKKVVQQPVNQGYSHHRTKSDTYNNRGSLGKGQQPSSIKKNAAGSNHQNVKQMIEALETVNSRQIVNANVGGTHQKTNSMNFMINNTVESQTANQKKIVKKVPNSASHSKKSSYNNHTLYQQINSSGAGIVPGLGPMNSKKTQADKYNELKAMYDDLLERHYAQQNQLNQPQNMQLKGKDQYPQRGINNNLISFQKVSNFMNIPQSVTIQSQNDQQLVFDQNQNSNTPRLSGINSKSDQPKHQILQKIQLQSEINAYQNAILEASNKNIIQIPAKLLKQQQAKLELQQQQQQEKLYPKTALKLNLPQGQSRKNAAGRHKRSVSDGNEQLFKFKQQQQMQKYLYPQPSNQNFKALNGANGQQLTIQPNFIDQHIAPPMNSEETIQSNRNGKAVLSQQQSIQNLIQGPTPYMQANHHRRVSDDYLQKQKKSQQLLQNSNGLIQQQDLMHQNLQYSNNQSKNTGLSFVGENINSDGSQQDNQKLKTIDFNVKGFLLEMRNKHTSNHTGAYGGEHSQSMNIRGPNNTELINIIDEQYQPQYSYIPPSPSDFKNEPNIHKNKMALKNGKQFAMIIEENHHYQNSPMEIVENFYQNEHEYMIHGQSFEEPKINTVNLLDSQRKHIIISDSQSNQMMSQAIYKGSSMEFKKKIKSAKNQRLDQKRSSSPNINEFDKKQTIFAHKSNLVQVSHKRIKSDMPEIPKKLFQGGNIAPQVNQKYQIQTNNKKGEGVLNNIIKQKVLQQNISSSINQNSSYKMGNGSGQNMYIHSEKTTPKKIMGKQILNFGLAPEQLYQQQKQLSQQFEGSEGKKVVNVSVDLMKDGFSAGMLVDEDLQENISFLNDSNNEPNNYDQSDKWLQQENYSSLEKQMKKQEKVVQNQQLVINNIPAQNKHQKLLQQQKQPITRVTKKSIVPGSAGIVIQGQPQSKVALSGGNELVQRHEKYKKMILKYDNNVDNQNSGSKSNRKHTYDAGNSMGNSSCLSPSGIALHSSPKNRLSIIDKNGDYRKQKSTKLISQGSPKNLIMGMQYQKQQVKIQNLMQPMNSKQTTDKDLDNANISERSSRVVQSKKSDHNPPNNSVVQTQETPRSSIVIQANLIIPQNIGERVDTQDSTISDPNLSPRTRGVNKLIKHIKLSFRSTALPPNTTVDFYRIGKVLGKGAFGKVNLALHKLSGKFAAVKSINKQYLSEEAQTKKVMQEVVILKRTRHRNIVRLYEFFETQKHILFVIELCAGGDLLNYVRRRRRLKEDVAKCIFKQIIEGLGYCHSKSILHRDIKLDNILLDSEGEVKICDFGVSKIVKKGEIMTEQCGTPAYIAPEILRDKGYEGFSVDIWSAGVVLYAMLYGTVPFKANNMSELQKLIIKANYTLKDDISEEARSLLTGLLEKDPHKRLTIEEILQHQWLLDASEKIQLFTQQEKDYIKNEFTYNDTDRFNRNETDPFTEHMLDSTNNSMLKNQTSKSVILAPFNSTKSDLRDDTPALTESMKALLQSKRCMKFAPRVRDIDKQYEINNNAELDNGVYHKLEEEEEVQPVENDQKSKEELKINKKKLKELNGGIDSLQSSFNKESSLRSDDEEENIKIHKNKKSSAGKEKQTELQKLESLIYQQEDDIDNPYQEILNDNNKNNHNDQILIRDEQQQQFDISIEDRTPRIDNRIENSASRVSHSAGGHHNNHYGLQTAQTLIIDEHIIGSVELMGYSREYIIKCLNNNELNYASAGYYLLQNQHSLSFGDPLAKISSTKQLSIFR</sequence>
<dbReference type="FunFam" id="3.30.200.20:FF:000042">
    <property type="entry name" value="Aurora kinase A"/>
    <property type="match status" value="1"/>
</dbReference>
<dbReference type="CDD" id="cd14335">
    <property type="entry name" value="UBA_SnRK1_plant"/>
    <property type="match status" value="1"/>
</dbReference>
<feature type="coiled-coil region" evidence="4">
    <location>
        <begin position="630"/>
        <end position="677"/>
    </location>
</feature>
<proteinExistence type="predicted"/>
<dbReference type="PROSITE" id="PS50030">
    <property type="entry name" value="UBA"/>
    <property type="match status" value="1"/>
</dbReference>
<evidence type="ECO:0000256" key="4">
    <source>
        <dbReference type="SAM" id="Coils"/>
    </source>
</evidence>
<feature type="domain" description="Protein kinase" evidence="6">
    <location>
        <begin position="1527"/>
        <end position="1779"/>
    </location>
</feature>
<evidence type="ECO:0000256" key="5">
    <source>
        <dbReference type="SAM" id="MobiDB-lite"/>
    </source>
</evidence>
<keyword evidence="8" id="KW-0808">Transferase</keyword>
<dbReference type="GO" id="GO:0005737">
    <property type="term" value="C:cytoplasm"/>
    <property type="evidence" value="ECO:0007669"/>
    <property type="project" value="TreeGrafter"/>
</dbReference>
<keyword evidence="8" id="KW-0418">Kinase</keyword>
<feature type="compositionally biased region" description="Polar residues" evidence="5">
    <location>
        <begin position="1432"/>
        <end position="1462"/>
    </location>
</feature>
<keyword evidence="9" id="KW-1185">Reference proteome</keyword>
<dbReference type="Proteomes" id="UP000039865">
    <property type="component" value="Unassembled WGS sequence"/>
</dbReference>
<keyword evidence="2 3" id="KW-0067">ATP-binding</keyword>
<evidence type="ECO:0000313" key="8">
    <source>
        <dbReference type="EMBL" id="CDW82924.1"/>
    </source>
</evidence>
<dbReference type="PANTHER" id="PTHR24346">
    <property type="entry name" value="MAP/MICROTUBULE AFFINITY-REGULATING KINASE"/>
    <property type="match status" value="1"/>
</dbReference>
<dbReference type="FunFam" id="1.10.510.10:FF:000956">
    <property type="entry name" value="CAMK family protein kinase"/>
    <property type="match status" value="1"/>
</dbReference>
<dbReference type="InterPro" id="IPR015940">
    <property type="entry name" value="UBA"/>
</dbReference>
<feature type="region of interest" description="Disordered" evidence="5">
    <location>
        <begin position="67"/>
        <end position="90"/>
    </location>
</feature>
<organism evidence="8 9">
    <name type="scientific">Stylonychia lemnae</name>
    <name type="common">Ciliate</name>
    <dbReference type="NCBI Taxonomy" id="5949"/>
    <lineage>
        <taxon>Eukaryota</taxon>
        <taxon>Sar</taxon>
        <taxon>Alveolata</taxon>
        <taxon>Ciliophora</taxon>
        <taxon>Intramacronucleata</taxon>
        <taxon>Spirotrichea</taxon>
        <taxon>Stichotrichia</taxon>
        <taxon>Sporadotrichida</taxon>
        <taxon>Oxytrichidae</taxon>
        <taxon>Stylonychinae</taxon>
        <taxon>Stylonychia</taxon>
    </lineage>
</organism>
<dbReference type="InterPro" id="IPR017441">
    <property type="entry name" value="Protein_kinase_ATP_BS"/>
</dbReference>
<evidence type="ECO:0000256" key="1">
    <source>
        <dbReference type="ARBA" id="ARBA00022741"/>
    </source>
</evidence>
<dbReference type="Pfam" id="PF00069">
    <property type="entry name" value="Pkinase"/>
    <property type="match status" value="1"/>
</dbReference>
<feature type="binding site" evidence="3">
    <location>
        <position position="1556"/>
    </location>
    <ligand>
        <name>ATP</name>
        <dbReference type="ChEBI" id="CHEBI:30616"/>
    </ligand>
</feature>
<feature type="region of interest" description="Disordered" evidence="5">
    <location>
        <begin position="1420"/>
        <end position="1462"/>
    </location>
</feature>
<feature type="region of interest" description="Disordered" evidence="5">
    <location>
        <begin position="1934"/>
        <end position="1970"/>
    </location>
</feature>
<name>A0A078AL58_STYLE</name>
<feature type="compositionally biased region" description="Low complexity" evidence="5">
    <location>
        <begin position="1"/>
        <end position="35"/>
    </location>
</feature>